<dbReference type="PROSITE" id="PS51257">
    <property type="entry name" value="PROKAR_LIPOPROTEIN"/>
    <property type="match status" value="1"/>
</dbReference>
<protein>
    <submittedName>
        <fullName evidence="3">Cation efflux system protein CusF</fullName>
    </submittedName>
</protein>
<dbReference type="Gene3D" id="2.40.50.320">
    <property type="entry name" value="Copper binding periplasmic protein CusF"/>
    <property type="match status" value="1"/>
</dbReference>
<evidence type="ECO:0000313" key="3">
    <source>
        <dbReference type="EMBL" id="AKH43618.1"/>
    </source>
</evidence>
<dbReference type="PATRIC" id="fig|1267766.3.peg.2621"/>
<evidence type="ECO:0000313" key="4">
    <source>
        <dbReference type="Proteomes" id="UP000034392"/>
    </source>
</evidence>
<dbReference type="InterPro" id="IPR021647">
    <property type="entry name" value="CusF_Ec"/>
</dbReference>
<feature type="compositionally biased region" description="Polar residues" evidence="1">
    <location>
        <begin position="49"/>
        <end position="60"/>
    </location>
</feature>
<feature type="region of interest" description="Disordered" evidence="1">
    <location>
        <begin position="41"/>
        <end position="60"/>
    </location>
</feature>
<proteinExistence type="predicted"/>
<keyword evidence="4" id="KW-1185">Reference proteome</keyword>
<dbReference type="EMBL" id="CP011452">
    <property type="protein sequence ID" value="AKH43618.1"/>
    <property type="molecule type" value="Genomic_DNA"/>
</dbReference>
<evidence type="ECO:0000256" key="1">
    <source>
        <dbReference type="SAM" id="MobiDB-lite"/>
    </source>
</evidence>
<gene>
    <name evidence="3" type="primary">cusF</name>
    <name evidence="3" type="ORF">WYH_02588</name>
</gene>
<keyword evidence="2" id="KW-0732">Signal</keyword>
<sequence>MRTTTLITLLAAPLALAACDSGQDTAEMEDMPMAEDAMMMDGQDMPMTDTGNAMQSASAQGTVTAIDAEAGTITVDHGPVPAIEWPAMTMAFEADEQLRSEVSVGEGIAFEFRTGSEGSVITSITKE</sequence>
<dbReference type="KEGG" id="aay:WYH_02588"/>
<dbReference type="RefSeq" id="WP_224199585.1">
    <property type="nucleotide sequence ID" value="NZ_CP011452.2"/>
</dbReference>
<dbReference type="AlphaFoldDB" id="A0A0F7KT88"/>
<organism evidence="3 4">
    <name type="scientific">Croceibacterium atlanticum</name>
    <dbReference type="NCBI Taxonomy" id="1267766"/>
    <lineage>
        <taxon>Bacteria</taxon>
        <taxon>Pseudomonadati</taxon>
        <taxon>Pseudomonadota</taxon>
        <taxon>Alphaproteobacteria</taxon>
        <taxon>Sphingomonadales</taxon>
        <taxon>Erythrobacteraceae</taxon>
        <taxon>Croceibacterium</taxon>
    </lineage>
</organism>
<dbReference type="InterPro" id="IPR042230">
    <property type="entry name" value="CusF_sf"/>
</dbReference>
<accession>A0A0F7KT88</accession>
<evidence type="ECO:0000256" key="2">
    <source>
        <dbReference type="SAM" id="SignalP"/>
    </source>
</evidence>
<dbReference type="Pfam" id="PF11604">
    <property type="entry name" value="CusF_Ec"/>
    <property type="match status" value="1"/>
</dbReference>
<dbReference type="Proteomes" id="UP000034392">
    <property type="component" value="Chromosome"/>
</dbReference>
<name>A0A0F7KT88_9SPHN</name>
<feature type="signal peptide" evidence="2">
    <location>
        <begin position="1"/>
        <end position="17"/>
    </location>
</feature>
<feature type="chain" id="PRO_5044005507" evidence="2">
    <location>
        <begin position="18"/>
        <end position="127"/>
    </location>
</feature>
<reference evidence="3" key="1">
    <citation type="submission" date="2015-05" db="EMBL/GenBank/DDBJ databases">
        <title>The complete genome of Altererythrobacter atlanticus strain 26DY36.</title>
        <authorList>
            <person name="Wu Y.-H."/>
            <person name="Cheng H."/>
            <person name="Wu X.-W."/>
        </authorList>
    </citation>
    <scope>NUCLEOTIDE SEQUENCE [LARGE SCALE GENOMIC DNA]</scope>
    <source>
        <strain evidence="3">26DY36</strain>
    </source>
</reference>
<dbReference type="STRING" id="1267766.WYH_02588"/>